<sequence>MKIEFKKSEPHANLDVVTINEAIVGEFITDVSNQSFLFVPAKGDRILLSRVTYDEACKLLRDELSQLYAHRCAMAA</sequence>
<accession>A0A5C7WMP3</accession>
<dbReference type="Proteomes" id="UP000321374">
    <property type="component" value="Unassembled WGS sequence"/>
</dbReference>
<comment type="caution">
    <text evidence="1">The sequence shown here is derived from an EMBL/GenBank/DDBJ whole genome shotgun (WGS) entry which is preliminary data.</text>
</comment>
<evidence type="ECO:0000313" key="1">
    <source>
        <dbReference type="EMBL" id="TXI38004.1"/>
    </source>
</evidence>
<dbReference type="AlphaFoldDB" id="A0A5C7WMP3"/>
<name>A0A5C7WMP3_METME</name>
<proteinExistence type="predicted"/>
<gene>
    <name evidence="1" type="ORF">E6Q51_02100</name>
</gene>
<dbReference type="EMBL" id="SSGG01000036">
    <property type="protein sequence ID" value="TXI38004.1"/>
    <property type="molecule type" value="Genomic_DNA"/>
</dbReference>
<protein>
    <submittedName>
        <fullName evidence="1">Uncharacterized protein</fullName>
    </submittedName>
</protein>
<evidence type="ECO:0000313" key="2">
    <source>
        <dbReference type="Proteomes" id="UP000321374"/>
    </source>
</evidence>
<organism evidence="1 2">
    <name type="scientific">Methylophilus methylotrophus</name>
    <name type="common">Bacterium W3A1</name>
    <dbReference type="NCBI Taxonomy" id="17"/>
    <lineage>
        <taxon>Bacteria</taxon>
        <taxon>Pseudomonadati</taxon>
        <taxon>Pseudomonadota</taxon>
        <taxon>Betaproteobacteria</taxon>
        <taxon>Nitrosomonadales</taxon>
        <taxon>Methylophilaceae</taxon>
        <taxon>Methylophilus</taxon>
    </lineage>
</organism>
<reference evidence="1 2" key="1">
    <citation type="submission" date="2018-09" db="EMBL/GenBank/DDBJ databases">
        <title>Metagenome Assembled Genomes from an Advanced Water Purification Facility.</title>
        <authorList>
            <person name="Stamps B.W."/>
            <person name="Spear J.R."/>
        </authorList>
    </citation>
    <scope>NUCLEOTIDE SEQUENCE [LARGE SCALE GENOMIC DNA]</scope>
    <source>
        <strain evidence="1">Bin_42_2</strain>
    </source>
</reference>